<reference evidence="1 2" key="1">
    <citation type="submission" date="2023-09" db="EMBL/GenBank/DDBJ databases">
        <authorList>
            <person name="Rey-Velasco X."/>
        </authorList>
    </citation>
    <scope>NUCLEOTIDE SEQUENCE [LARGE SCALE GENOMIC DNA]</scope>
    <source>
        <strain evidence="1 2">W431</strain>
    </source>
</reference>
<name>A0ABU2ZXK7_9GAMM</name>
<dbReference type="EMBL" id="JAVRIF010000001">
    <property type="protein sequence ID" value="MDT0602644.1"/>
    <property type="molecule type" value="Genomic_DNA"/>
</dbReference>
<protein>
    <submittedName>
        <fullName evidence="1">YcjX family protein</fullName>
    </submittedName>
</protein>
<organism evidence="1 2">
    <name type="scientific">Thalassotalea castellviae</name>
    <dbReference type="NCBI Taxonomy" id="3075612"/>
    <lineage>
        <taxon>Bacteria</taxon>
        <taxon>Pseudomonadati</taxon>
        <taxon>Pseudomonadota</taxon>
        <taxon>Gammaproteobacteria</taxon>
        <taxon>Alteromonadales</taxon>
        <taxon>Colwelliaceae</taxon>
        <taxon>Thalassotalea</taxon>
    </lineage>
</organism>
<dbReference type="PANTHER" id="PTHR38605">
    <property type="entry name" value="ATPASE-RELATED"/>
    <property type="match status" value="1"/>
</dbReference>
<accession>A0ABU2ZXK7</accession>
<comment type="caution">
    <text evidence="1">The sequence shown here is derived from an EMBL/GenBank/DDBJ whole genome shotgun (WGS) entry which is preliminary data.</text>
</comment>
<evidence type="ECO:0000313" key="1">
    <source>
        <dbReference type="EMBL" id="MDT0602644.1"/>
    </source>
</evidence>
<evidence type="ECO:0000313" key="2">
    <source>
        <dbReference type="Proteomes" id="UP001266357"/>
    </source>
</evidence>
<sequence length="476" mass="54528">MAFINNETLNVFKQKANQLVNRTFDKHINLAVTGLSRSGKTAFITSFVNQLVNENSQSKLDFFNVIHQGRFIAAKRVPQKSLHVPRFAYEKSLSAFTQTPPTWPEPTHGISELRLAIRYQPEDSLLKYATDSVTLYVDITDYPGEWLLDLPMLNQTFEEWSDATNLLLTQTIRRDKAQPFLDKINQLDPFEAVDEDKLAELSAEYTELLLHFRHQLGLSVIQPGRFILPGDLQDAPILQFFPYTNFNNIDIDQYQNADDNSLIGMLRARYIEYKERVVKTFYKEHFVNFDRQIILADCLTSLNSGPESFKDLQHALNLIMESFNYGKSGIFTRLFSPKIDKLLFAATKADHVTPEQHEQLTTLLNQLVHQTQHQLSFDEIQMATLAIASVKSTKSGVGEHQGRKIPVIQGRRVGDDKLITLFPGTVPNKIPHQEFWQNKTFNYVSFAPLDAVAENQALPHLRMDQVLEFLLGDKIK</sequence>
<proteinExistence type="predicted"/>
<dbReference type="PANTHER" id="PTHR38605:SF1">
    <property type="entry name" value="ATPASE"/>
    <property type="match status" value="1"/>
</dbReference>
<dbReference type="InterPro" id="IPR007413">
    <property type="entry name" value="YcjX-like"/>
</dbReference>
<dbReference type="Proteomes" id="UP001266357">
    <property type="component" value="Unassembled WGS sequence"/>
</dbReference>
<dbReference type="Pfam" id="PF04317">
    <property type="entry name" value="DUF463"/>
    <property type="match status" value="1"/>
</dbReference>
<keyword evidence="2" id="KW-1185">Reference proteome</keyword>
<dbReference type="PIRSF" id="PIRSF019381">
    <property type="entry name" value="YcjX"/>
    <property type="match status" value="1"/>
</dbReference>
<gene>
    <name evidence="1" type="ORF">RM573_03465</name>
</gene>
<dbReference type="RefSeq" id="WP_311577246.1">
    <property type="nucleotide sequence ID" value="NZ_JAVRIF010000001.1"/>
</dbReference>